<reference evidence="2" key="1">
    <citation type="submission" date="2022-10" db="EMBL/GenBank/DDBJ databases">
        <authorList>
            <person name="Chen Y."/>
            <person name="Dougan E. K."/>
            <person name="Chan C."/>
            <person name="Rhodes N."/>
            <person name="Thang M."/>
        </authorList>
    </citation>
    <scope>NUCLEOTIDE SEQUENCE</scope>
</reference>
<gene>
    <name evidence="2" type="ORF">C1SCF055_LOCUS20099</name>
</gene>
<dbReference type="EMBL" id="CAMXCT020001818">
    <property type="protein sequence ID" value="CAL1146713.1"/>
    <property type="molecule type" value="Genomic_DNA"/>
</dbReference>
<dbReference type="OrthoDB" id="416109at2759"/>
<dbReference type="AlphaFoldDB" id="A0A9P1CM54"/>
<reference evidence="3 4" key="2">
    <citation type="submission" date="2024-05" db="EMBL/GenBank/DDBJ databases">
        <authorList>
            <person name="Chen Y."/>
            <person name="Shah S."/>
            <person name="Dougan E. K."/>
            <person name="Thang M."/>
            <person name="Chan C."/>
        </authorList>
    </citation>
    <scope>NUCLEOTIDE SEQUENCE [LARGE SCALE GENOMIC DNA]</scope>
</reference>
<dbReference type="EMBL" id="CAMXCT030001818">
    <property type="protein sequence ID" value="CAL4780650.1"/>
    <property type="molecule type" value="Genomic_DNA"/>
</dbReference>
<evidence type="ECO:0000313" key="3">
    <source>
        <dbReference type="EMBL" id="CAL4780650.1"/>
    </source>
</evidence>
<accession>A0A9P1CM54</accession>
<protein>
    <submittedName>
        <fullName evidence="2">Uncharacterized protein</fullName>
    </submittedName>
</protein>
<keyword evidence="4" id="KW-1185">Reference proteome</keyword>
<proteinExistence type="predicted"/>
<feature type="non-terminal residue" evidence="2">
    <location>
        <position position="146"/>
    </location>
</feature>
<feature type="compositionally biased region" description="Low complexity" evidence="1">
    <location>
        <begin position="123"/>
        <end position="146"/>
    </location>
</feature>
<feature type="region of interest" description="Disordered" evidence="1">
    <location>
        <begin position="69"/>
        <end position="146"/>
    </location>
</feature>
<name>A0A9P1CM54_9DINO</name>
<feature type="region of interest" description="Disordered" evidence="1">
    <location>
        <begin position="1"/>
        <end position="33"/>
    </location>
</feature>
<evidence type="ECO:0000313" key="2">
    <source>
        <dbReference type="EMBL" id="CAI3993338.1"/>
    </source>
</evidence>
<dbReference type="EMBL" id="CAMXCT010001818">
    <property type="protein sequence ID" value="CAI3993338.1"/>
    <property type="molecule type" value="Genomic_DNA"/>
</dbReference>
<evidence type="ECO:0000313" key="4">
    <source>
        <dbReference type="Proteomes" id="UP001152797"/>
    </source>
</evidence>
<comment type="caution">
    <text evidence="2">The sequence shown here is derived from an EMBL/GenBank/DDBJ whole genome shotgun (WGS) entry which is preliminary data.</text>
</comment>
<feature type="compositionally biased region" description="Polar residues" evidence="1">
    <location>
        <begin position="1"/>
        <end position="11"/>
    </location>
</feature>
<organism evidence="2">
    <name type="scientific">Cladocopium goreaui</name>
    <dbReference type="NCBI Taxonomy" id="2562237"/>
    <lineage>
        <taxon>Eukaryota</taxon>
        <taxon>Sar</taxon>
        <taxon>Alveolata</taxon>
        <taxon>Dinophyceae</taxon>
        <taxon>Suessiales</taxon>
        <taxon>Symbiodiniaceae</taxon>
        <taxon>Cladocopium</taxon>
    </lineage>
</organism>
<sequence length="146" mass="16020">VLAPSSKTSCLAQLGKSSHDGYAAEENHRRGKSDMYSAHLTNAYRPKVTNVLEENPEASWVKRKTAVVSPQKGAWTKVSPPKQEKVPQYQDTLRTLHRTSLEPQPDAAVKRGEHRKAPLQRFAAATPETPATDALETPAAAEDLSH</sequence>
<dbReference type="Proteomes" id="UP001152797">
    <property type="component" value="Unassembled WGS sequence"/>
</dbReference>
<evidence type="ECO:0000256" key="1">
    <source>
        <dbReference type="SAM" id="MobiDB-lite"/>
    </source>
</evidence>